<dbReference type="EMBL" id="VSRR010058630">
    <property type="protein sequence ID" value="MPC82006.1"/>
    <property type="molecule type" value="Genomic_DNA"/>
</dbReference>
<dbReference type="AlphaFoldDB" id="A0A5B7IJ97"/>
<proteinExistence type="predicted"/>
<name>A0A5B7IJ97_PORTR</name>
<dbReference type="Proteomes" id="UP000324222">
    <property type="component" value="Unassembled WGS sequence"/>
</dbReference>
<sequence length="69" mass="7256">MTPDACLPLPSSSFSSLSSSSLCSCHVGPVLLLRHILLGLGGMGWGELLLRRSSSLKKAHSLLAGIMYT</sequence>
<protein>
    <submittedName>
        <fullName evidence="1">Uncharacterized protein</fullName>
    </submittedName>
</protein>
<comment type="caution">
    <text evidence="1">The sequence shown here is derived from an EMBL/GenBank/DDBJ whole genome shotgun (WGS) entry which is preliminary data.</text>
</comment>
<accession>A0A5B7IJ97</accession>
<evidence type="ECO:0000313" key="2">
    <source>
        <dbReference type="Proteomes" id="UP000324222"/>
    </source>
</evidence>
<gene>
    <name evidence="1" type="ORF">E2C01_076648</name>
</gene>
<evidence type="ECO:0000313" key="1">
    <source>
        <dbReference type="EMBL" id="MPC82006.1"/>
    </source>
</evidence>
<reference evidence="1 2" key="1">
    <citation type="submission" date="2019-05" db="EMBL/GenBank/DDBJ databases">
        <title>Another draft genome of Portunus trituberculatus and its Hox gene families provides insights of decapod evolution.</title>
        <authorList>
            <person name="Jeong J.-H."/>
            <person name="Song I."/>
            <person name="Kim S."/>
            <person name="Choi T."/>
            <person name="Kim D."/>
            <person name="Ryu S."/>
            <person name="Kim W."/>
        </authorList>
    </citation>
    <scope>NUCLEOTIDE SEQUENCE [LARGE SCALE GENOMIC DNA]</scope>
    <source>
        <tissue evidence="1">Muscle</tissue>
    </source>
</reference>
<keyword evidence="2" id="KW-1185">Reference proteome</keyword>
<organism evidence="1 2">
    <name type="scientific">Portunus trituberculatus</name>
    <name type="common">Swimming crab</name>
    <name type="synonym">Neptunus trituberculatus</name>
    <dbReference type="NCBI Taxonomy" id="210409"/>
    <lineage>
        <taxon>Eukaryota</taxon>
        <taxon>Metazoa</taxon>
        <taxon>Ecdysozoa</taxon>
        <taxon>Arthropoda</taxon>
        <taxon>Crustacea</taxon>
        <taxon>Multicrustacea</taxon>
        <taxon>Malacostraca</taxon>
        <taxon>Eumalacostraca</taxon>
        <taxon>Eucarida</taxon>
        <taxon>Decapoda</taxon>
        <taxon>Pleocyemata</taxon>
        <taxon>Brachyura</taxon>
        <taxon>Eubrachyura</taxon>
        <taxon>Portunoidea</taxon>
        <taxon>Portunidae</taxon>
        <taxon>Portuninae</taxon>
        <taxon>Portunus</taxon>
    </lineage>
</organism>